<dbReference type="PROSITE" id="PS51450">
    <property type="entry name" value="LRR"/>
    <property type="match status" value="1"/>
</dbReference>
<dbReference type="AlphaFoldDB" id="A0A8B6BP98"/>
<dbReference type="PANTHER" id="PTHR24366:SF96">
    <property type="entry name" value="LEUCINE RICH REPEAT CONTAINING 53"/>
    <property type="match status" value="1"/>
</dbReference>
<dbReference type="EMBL" id="UYJE01000487">
    <property type="protein sequence ID" value="VDH93685.1"/>
    <property type="molecule type" value="Genomic_DNA"/>
</dbReference>
<dbReference type="OrthoDB" id="6107924at2759"/>
<evidence type="ECO:0000313" key="4">
    <source>
        <dbReference type="Proteomes" id="UP000596742"/>
    </source>
</evidence>
<evidence type="ECO:0000256" key="1">
    <source>
        <dbReference type="ARBA" id="ARBA00022614"/>
    </source>
</evidence>
<dbReference type="Proteomes" id="UP000596742">
    <property type="component" value="Unassembled WGS sequence"/>
</dbReference>
<evidence type="ECO:0000256" key="2">
    <source>
        <dbReference type="ARBA" id="ARBA00022737"/>
    </source>
</evidence>
<dbReference type="InterPro" id="IPR032675">
    <property type="entry name" value="LRR_dom_sf"/>
</dbReference>
<keyword evidence="1" id="KW-0433">Leucine-rich repeat</keyword>
<keyword evidence="2" id="KW-0677">Repeat</keyword>
<organism evidence="3 4">
    <name type="scientific">Mytilus galloprovincialis</name>
    <name type="common">Mediterranean mussel</name>
    <dbReference type="NCBI Taxonomy" id="29158"/>
    <lineage>
        <taxon>Eukaryota</taxon>
        <taxon>Metazoa</taxon>
        <taxon>Spiralia</taxon>
        <taxon>Lophotrochozoa</taxon>
        <taxon>Mollusca</taxon>
        <taxon>Bivalvia</taxon>
        <taxon>Autobranchia</taxon>
        <taxon>Pteriomorphia</taxon>
        <taxon>Mytilida</taxon>
        <taxon>Mytiloidea</taxon>
        <taxon>Mytilidae</taxon>
        <taxon>Mytilinae</taxon>
        <taxon>Mytilus</taxon>
    </lineage>
</organism>
<dbReference type="Pfam" id="PF13855">
    <property type="entry name" value="LRR_8"/>
    <property type="match status" value="1"/>
</dbReference>
<dbReference type="SUPFAM" id="SSF52058">
    <property type="entry name" value="L domain-like"/>
    <property type="match status" value="1"/>
</dbReference>
<reference evidence="3" key="1">
    <citation type="submission" date="2018-11" db="EMBL/GenBank/DDBJ databases">
        <authorList>
            <person name="Alioto T."/>
            <person name="Alioto T."/>
        </authorList>
    </citation>
    <scope>NUCLEOTIDE SEQUENCE</scope>
</reference>
<gene>
    <name evidence="3" type="ORF">MGAL_10B033168</name>
</gene>
<comment type="caution">
    <text evidence="3">The sequence shown here is derived from an EMBL/GenBank/DDBJ whole genome shotgun (WGS) entry which is preliminary data.</text>
</comment>
<evidence type="ECO:0000313" key="3">
    <source>
        <dbReference type="EMBL" id="VDH93685.1"/>
    </source>
</evidence>
<dbReference type="Gene3D" id="3.80.10.10">
    <property type="entry name" value="Ribonuclease Inhibitor"/>
    <property type="match status" value="1"/>
</dbReference>
<sequence>MQSMFNRPDLRCPMKCNRYPAVNQMHCCICRSKSDVDVVGNLTIEYKDVQYNSKIVNRGGKHDLYSLYHRYGHLTILPGNICYFKGLFVIDLSFNNITIIEENSCLRNLDTLLLRGNSLQFLNNYTFLHMKFIRVLDLSFNKIDEVDLGFLLKMNGSLFYLNLSFNKLVTIDITNGIASKQQYFCVVNYSHNSIKTVTNEQSWKCKDRTTLGHGGMVDVSNNSFTSFFDVKMLKFYGFQNLLQIGKLIYYGFDFRDNKLNCDCKIYEFSKAAERFVYAITRDYLDVKCYTPKLFKDRSILTIIKERQYENLICNLSLADKCPPRCHCIYQPAVKTEL</sequence>
<dbReference type="InterPro" id="IPR001611">
    <property type="entry name" value="Leu-rich_rpt"/>
</dbReference>
<accession>A0A8B6BP98</accession>
<name>A0A8B6BP98_MYTGA</name>
<proteinExistence type="predicted"/>
<keyword evidence="4" id="KW-1185">Reference proteome</keyword>
<dbReference type="PANTHER" id="PTHR24366">
    <property type="entry name" value="IG(IMMUNOGLOBULIN) AND LRR(LEUCINE RICH REPEAT) DOMAINS"/>
    <property type="match status" value="1"/>
</dbReference>
<protein>
    <submittedName>
        <fullName evidence="3">Uncharacterized protein</fullName>
    </submittedName>
</protein>